<dbReference type="AlphaFoldDB" id="A0AAT9GQR0"/>
<evidence type="ECO:0000313" key="1">
    <source>
        <dbReference type="EMBL" id="BFH73187.1"/>
    </source>
</evidence>
<dbReference type="PANTHER" id="PTHR30348">
    <property type="entry name" value="UNCHARACTERIZED PROTEIN YECE"/>
    <property type="match status" value="1"/>
</dbReference>
<reference evidence="1" key="1">
    <citation type="submission" date="2024-03" db="EMBL/GenBank/DDBJ databases">
        <title>Complete genome sequence of Sulfurisphaera javensis strain KD-1.</title>
        <authorList>
            <person name="Sakai H."/>
            <person name="Nur N."/>
            <person name="Suwanto A."/>
            <person name="Kurosawa N."/>
        </authorList>
    </citation>
    <scope>NUCLEOTIDE SEQUENCE</scope>
    <source>
        <strain evidence="1">KD-1</strain>
    </source>
</reference>
<organism evidence="1">
    <name type="scientific">Sulfurisphaera javensis</name>
    <dbReference type="NCBI Taxonomy" id="2049879"/>
    <lineage>
        <taxon>Archaea</taxon>
        <taxon>Thermoproteota</taxon>
        <taxon>Thermoprotei</taxon>
        <taxon>Sulfolobales</taxon>
        <taxon>Sulfolobaceae</taxon>
        <taxon>Sulfurisphaera</taxon>
    </lineage>
</organism>
<sequence length="239" mass="28397">MIKIGTCGFTYKHFNYFDVVEVQQTFYDVVSEETLNKWRKQGKNIEFTIKALQVITHEYNRTTYKKMKSDFGNKENFGFFKPTKEVFEAYEVTLKEAKILNAKVIIFQTPSSFLPTEENVKNLKNFFSSTDPSFIYGWEPRGEEWYKGDLLSKIFSELNIIHVVDPFRHISLTKKKYYRLHGIGKGEVNYSYKYTDEDLKKLAEIVMQEKEDVYVLFNNIYSFDDALRFKKLIKDLNMQ</sequence>
<dbReference type="InterPro" id="IPR036520">
    <property type="entry name" value="UPF0759_sf"/>
</dbReference>
<dbReference type="Pfam" id="PF01904">
    <property type="entry name" value="DUF72"/>
    <property type="match status" value="1"/>
</dbReference>
<dbReference type="Gene3D" id="3.20.20.410">
    <property type="entry name" value="Protein of unknown function UPF0759"/>
    <property type="match status" value="1"/>
</dbReference>
<dbReference type="GeneID" id="92354056"/>
<dbReference type="SUPFAM" id="SSF117396">
    <property type="entry name" value="TM1631-like"/>
    <property type="match status" value="1"/>
</dbReference>
<dbReference type="KEGG" id="sjv:SJAV_11310"/>
<dbReference type="PANTHER" id="PTHR30348:SF4">
    <property type="entry name" value="DUF72 DOMAIN-CONTAINING PROTEIN"/>
    <property type="match status" value="1"/>
</dbReference>
<dbReference type="RefSeq" id="WP_369611352.1">
    <property type="nucleotide sequence ID" value="NZ_AP031322.1"/>
</dbReference>
<dbReference type="InterPro" id="IPR002763">
    <property type="entry name" value="DUF72"/>
</dbReference>
<protein>
    <submittedName>
        <fullName evidence="1">DUF72 domain-containing protein</fullName>
    </submittedName>
</protein>
<proteinExistence type="predicted"/>
<gene>
    <name evidence="1" type="ORF">SJAV_11310</name>
</gene>
<dbReference type="EMBL" id="AP031322">
    <property type="protein sequence ID" value="BFH73187.1"/>
    <property type="molecule type" value="Genomic_DNA"/>
</dbReference>
<accession>A0AAT9GQR0</accession>
<name>A0AAT9GQR0_9CREN</name>